<reference evidence="7" key="1">
    <citation type="submission" date="2020-09" db="EMBL/GenBank/DDBJ databases">
        <title>Genome-Enabled Discovery of Anthraquinone Biosynthesis in Senna tora.</title>
        <authorList>
            <person name="Kang S.-H."/>
            <person name="Pandey R.P."/>
            <person name="Lee C.-M."/>
            <person name="Sim J.-S."/>
            <person name="Jeong J.-T."/>
            <person name="Choi B.-S."/>
            <person name="Jung M."/>
            <person name="Ginzburg D."/>
            <person name="Zhao K."/>
            <person name="Won S.Y."/>
            <person name="Oh T.-J."/>
            <person name="Yu Y."/>
            <person name="Kim N.-H."/>
            <person name="Lee O.R."/>
            <person name="Lee T.-H."/>
            <person name="Bashyal P."/>
            <person name="Kim T.-S."/>
            <person name="Lee W.-H."/>
            <person name="Kawkins C."/>
            <person name="Kim C.-K."/>
            <person name="Kim J.S."/>
            <person name="Ahn B.O."/>
            <person name="Rhee S.Y."/>
            <person name="Sohng J.K."/>
        </authorList>
    </citation>
    <scope>NUCLEOTIDE SEQUENCE</scope>
    <source>
        <tissue evidence="7">Leaf</tissue>
    </source>
</reference>
<dbReference type="CDD" id="cd14703">
    <property type="entry name" value="bZIP_plant_RF2"/>
    <property type="match status" value="1"/>
</dbReference>
<feature type="region of interest" description="Disordered" evidence="5">
    <location>
        <begin position="264"/>
        <end position="294"/>
    </location>
</feature>
<keyword evidence="2" id="KW-0804">Transcription</keyword>
<feature type="coiled-coil region" evidence="4">
    <location>
        <begin position="159"/>
        <end position="228"/>
    </location>
</feature>
<feature type="domain" description="BZIP" evidence="6">
    <location>
        <begin position="141"/>
        <end position="193"/>
    </location>
</feature>
<dbReference type="PROSITE" id="PS50217">
    <property type="entry name" value="BZIP"/>
    <property type="match status" value="1"/>
</dbReference>
<dbReference type="EMBL" id="JAAIUW010000009">
    <property type="protein sequence ID" value="KAF7816143.1"/>
    <property type="molecule type" value="Genomic_DNA"/>
</dbReference>
<evidence type="ECO:0000256" key="2">
    <source>
        <dbReference type="ARBA" id="ARBA00023163"/>
    </source>
</evidence>
<evidence type="ECO:0000256" key="1">
    <source>
        <dbReference type="ARBA" id="ARBA00023015"/>
    </source>
</evidence>
<dbReference type="PANTHER" id="PTHR46391:SF13">
    <property type="entry name" value="ACTIVATOR OF SPOMIN LUC3"/>
    <property type="match status" value="1"/>
</dbReference>
<feature type="compositionally biased region" description="Basic and acidic residues" evidence="5">
    <location>
        <begin position="1"/>
        <end position="16"/>
    </location>
</feature>
<sequence>MRRMRDGWWRPKRDNESPMMTGNIKSEMVNLMEIEAASSEVGQIPVPPKELPSTDLSLGSLGSYFEASWPLQNHENEKLPPPAGDAMMETDMNVSDIPPQVDMNLENLTLDDEEVDESPNPHEQGQAIDLDKNRKFYPDMDPKRLKRILSNRISAKKSRNKKNQYIADMEKQAEMLESKIAHLYPQIAAFHRKRHCLLIENHQVKYRMAALEKDRLRKEDEMERVKAELNMLKGIHWNNKMEQEVRMQESMMRRWGSDMKLMTNPTPGTPSPVEPVLDSNSGGAAVRIEEEKSEESEAAIAKLRYKEKGKAKLYEI</sequence>
<keyword evidence="4" id="KW-0175">Coiled coil</keyword>
<dbReference type="Gene3D" id="1.20.5.170">
    <property type="match status" value="1"/>
</dbReference>
<evidence type="ECO:0000256" key="4">
    <source>
        <dbReference type="SAM" id="Coils"/>
    </source>
</evidence>
<gene>
    <name evidence="7" type="ORF">G2W53_030112</name>
</gene>
<keyword evidence="1" id="KW-0805">Transcription regulation</keyword>
<dbReference type="GO" id="GO:0045893">
    <property type="term" value="P:positive regulation of DNA-templated transcription"/>
    <property type="evidence" value="ECO:0007669"/>
    <property type="project" value="TreeGrafter"/>
</dbReference>
<keyword evidence="3" id="KW-0539">Nucleus</keyword>
<proteinExistence type="predicted"/>
<protein>
    <submittedName>
        <fullName evidence="7">Basic leucine zipper 34-like</fullName>
    </submittedName>
</protein>
<evidence type="ECO:0000313" key="8">
    <source>
        <dbReference type="Proteomes" id="UP000634136"/>
    </source>
</evidence>
<dbReference type="SUPFAM" id="SSF57959">
    <property type="entry name" value="Leucine zipper domain"/>
    <property type="match status" value="1"/>
</dbReference>
<dbReference type="AlphaFoldDB" id="A0A834T4W9"/>
<dbReference type="PROSITE" id="PS00036">
    <property type="entry name" value="BZIP_BASIC"/>
    <property type="match status" value="1"/>
</dbReference>
<dbReference type="InterPro" id="IPR044759">
    <property type="entry name" value="bZIP_RF2"/>
</dbReference>
<accession>A0A834T4W9</accession>
<dbReference type="GO" id="GO:0003677">
    <property type="term" value="F:DNA binding"/>
    <property type="evidence" value="ECO:0007669"/>
    <property type="project" value="TreeGrafter"/>
</dbReference>
<dbReference type="Proteomes" id="UP000634136">
    <property type="component" value="Unassembled WGS sequence"/>
</dbReference>
<dbReference type="InterPro" id="IPR004827">
    <property type="entry name" value="bZIP"/>
</dbReference>
<dbReference type="Pfam" id="PF07716">
    <property type="entry name" value="bZIP_2"/>
    <property type="match status" value="1"/>
</dbReference>
<dbReference type="InterPro" id="IPR046347">
    <property type="entry name" value="bZIP_sf"/>
</dbReference>
<name>A0A834T4W9_9FABA</name>
<evidence type="ECO:0000313" key="7">
    <source>
        <dbReference type="EMBL" id="KAF7816143.1"/>
    </source>
</evidence>
<dbReference type="SMART" id="SM00338">
    <property type="entry name" value="BRLZ"/>
    <property type="match status" value="1"/>
</dbReference>
<dbReference type="InterPro" id="IPR052483">
    <property type="entry name" value="bZIP_transcription_regulators"/>
</dbReference>
<dbReference type="PANTHER" id="PTHR46391">
    <property type="entry name" value="BASIC LEUCINE ZIPPER 34"/>
    <property type="match status" value="1"/>
</dbReference>
<dbReference type="GO" id="GO:0005634">
    <property type="term" value="C:nucleus"/>
    <property type="evidence" value="ECO:0007669"/>
    <property type="project" value="TreeGrafter"/>
</dbReference>
<evidence type="ECO:0000256" key="3">
    <source>
        <dbReference type="ARBA" id="ARBA00023242"/>
    </source>
</evidence>
<organism evidence="7 8">
    <name type="scientific">Senna tora</name>
    <dbReference type="NCBI Taxonomy" id="362788"/>
    <lineage>
        <taxon>Eukaryota</taxon>
        <taxon>Viridiplantae</taxon>
        <taxon>Streptophyta</taxon>
        <taxon>Embryophyta</taxon>
        <taxon>Tracheophyta</taxon>
        <taxon>Spermatophyta</taxon>
        <taxon>Magnoliopsida</taxon>
        <taxon>eudicotyledons</taxon>
        <taxon>Gunneridae</taxon>
        <taxon>Pentapetalae</taxon>
        <taxon>rosids</taxon>
        <taxon>fabids</taxon>
        <taxon>Fabales</taxon>
        <taxon>Fabaceae</taxon>
        <taxon>Caesalpinioideae</taxon>
        <taxon>Cassia clade</taxon>
        <taxon>Senna</taxon>
    </lineage>
</organism>
<dbReference type="GO" id="GO:0003700">
    <property type="term" value="F:DNA-binding transcription factor activity"/>
    <property type="evidence" value="ECO:0007669"/>
    <property type="project" value="InterPro"/>
</dbReference>
<comment type="caution">
    <text evidence="7">The sequence shown here is derived from an EMBL/GenBank/DDBJ whole genome shotgun (WGS) entry which is preliminary data.</text>
</comment>
<evidence type="ECO:0000256" key="5">
    <source>
        <dbReference type="SAM" id="MobiDB-lite"/>
    </source>
</evidence>
<keyword evidence="8" id="KW-1185">Reference proteome</keyword>
<evidence type="ECO:0000259" key="6">
    <source>
        <dbReference type="PROSITE" id="PS50217"/>
    </source>
</evidence>
<feature type="region of interest" description="Disordered" evidence="5">
    <location>
        <begin position="1"/>
        <end position="20"/>
    </location>
</feature>
<dbReference type="OrthoDB" id="1436029at2759"/>